<accession>G8R5H9</accession>
<dbReference type="Gene3D" id="1.10.390.10">
    <property type="entry name" value="Neutral Protease Domain 2"/>
    <property type="match status" value="1"/>
</dbReference>
<name>G8R5H9_OWEHD</name>
<dbReference type="InterPro" id="IPR027268">
    <property type="entry name" value="Peptidase_M4/M1_CTD_sf"/>
</dbReference>
<dbReference type="eggNOG" id="COG0308">
    <property type="taxonomic scope" value="Bacteria"/>
</dbReference>
<dbReference type="HOGENOM" id="CLU_015077_1_0_10"/>
<comment type="cofactor">
    <cofactor evidence="2">
        <name>Zn(2+)</name>
        <dbReference type="ChEBI" id="CHEBI:29105"/>
    </cofactor>
    <text evidence="2">Binds 1 zinc ion per subunit.</text>
</comment>
<reference evidence="4 5" key="1">
    <citation type="journal article" date="2012" name="Stand. Genomic Sci.">
        <title>Genome sequence of the orange-pigmented seawater bacterium Owenweeksia hongkongensis type strain (UST20020801(T)).</title>
        <authorList>
            <person name="Riedel T."/>
            <person name="Held B."/>
            <person name="Nolan M."/>
            <person name="Lucas S."/>
            <person name="Lapidus A."/>
            <person name="Tice H."/>
            <person name="Del Rio T.G."/>
            <person name="Cheng J.F."/>
            <person name="Han C."/>
            <person name="Tapia R."/>
            <person name="Goodwin L.A."/>
            <person name="Pitluck S."/>
            <person name="Liolios K."/>
            <person name="Mavromatis K."/>
            <person name="Pagani I."/>
            <person name="Ivanova N."/>
            <person name="Mikhailova N."/>
            <person name="Pati A."/>
            <person name="Chen A."/>
            <person name="Palaniappan K."/>
            <person name="Rohde M."/>
            <person name="Tindall B.J."/>
            <person name="Detter J.C."/>
            <person name="Goker M."/>
            <person name="Woyke T."/>
            <person name="Bristow J."/>
            <person name="Eisen J.A."/>
            <person name="Markowitz V."/>
            <person name="Hugenholtz P."/>
            <person name="Klenk H.P."/>
            <person name="Kyrpides N.C."/>
        </authorList>
    </citation>
    <scope>NUCLEOTIDE SEQUENCE</scope>
    <source>
        <strain evidence="5">DSM 17368 / JCM 12287 / NRRL B-23963</strain>
    </source>
</reference>
<dbReference type="RefSeq" id="WP_014202602.1">
    <property type="nucleotide sequence ID" value="NC_016599.1"/>
</dbReference>
<keyword evidence="2" id="KW-0479">Metal-binding</keyword>
<evidence type="ECO:0000256" key="1">
    <source>
        <dbReference type="PIRSR" id="PIRSR634015-1"/>
    </source>
</evidence>
<feature type="binding site" evidence="2">
    <location>
        <position position="352"/>
    </location>
    <ligand>
        <name>Zn(2+)</name>
        <dbReference type="ChEBI" id="CHEBI:29105"/>
        <note>catalytic</note>
    </ligand>
</feature>
<sequence>MKKFLLALLLPSALLAQPGPGYWQQEVKYTMDIDFDVAKHQFSGKQELLYTNNSPDTLNEVFYHLYFNAFQPGSMMDVRSRNIVDPDKRVGDRISKLSKEEIGYHKINMLKQNGQQVNFQVTETVMKVELAEPILPGSTATFSIDFESQVPVQIRRSGRNNKEGIDYTMTQWYPKMAMYDEDGWHPDPYVGREFYADFGTFDVNISIQDNFVLGGTGTLTNSEGIWEAKKEKRGITTHEMVRSKTEKRLWKFHAENVHDFAWAADPDYIYKSTVGPDGLQLNFYYLKDYKETWEQLPEHTVELFTLMNKSFGKYAYPQFSVIQGGDGGMEYPMCTMLKGTGKLEGLVGVTVHEAVHNWYYGMLASNENQYPWMDEGFTSFAEAEVLHTMGFEEAENPHGGAYRGNAYMFAKGIEEPLSTPADYFAVNKAYSISAYSRGEMFVSQMRFIVGEEAFSRGMHRYFNAWKFKHPDPKDFIRIMEKESGMQLDWYLNFWMNTNKTQDYAIKEVKSVDRGVVQVELERIGEMPMPVDITFILNDGTEMVYTIPLVSMFGSKEGMNALKPWPWTSPTYTLHTDIVASSVKEVIIDRKQETADLNRKNDNYETASAE</sequence>
<dbReference type="EMBL" id="CP003156">
    <property type="protein sequence ID" value="AEV33253.1"/>
    <property type="molecule type" value="Genomic_DNA"/>
</dbReference>
<dbReference type="CDD" id="cd09604">
    <property type="entry name" value="M1_APN_like"/>
    <property type="match status" value="1"/>
</dbReference>
<protein>
    <recommendedName>
        <fullName evidence="3">Peptidase M1 membrane alanine aminopeptidase domain-containing protein</fullName>
    </recommendedName>
</protein>
<feature type="binding site" evidence="2">
    <location>
        <position position="375"/>
    </location>
    <ligand>
        <name>Zn(2+)</name>
        <dbReference type="ChEBI" id="CHEBI:29105"/>
        <note>catalytic</note>
    </ligand>
</feature>
<dbReference type="OrthoDB" id="9814383at2"/>
<dbReference type="KEGG" id="oho:Oweho_2280"/>
<keyword evidence="2" id="KW-0862">Zinc</keyword>
<dbReference type="PANTHER" id="PTHR45726:SF3">
    <property type="entry name" value="LEUKOTRIENE A-4 HYDROLASE"/>
    <property type="match status" value="1"/>
</dbReference>
<feature type="active site" description="Proton donor" evidence="1">
    <location>
        <position position="435"/>
    </location>
</feature>
<gene>
    <name evidence="4" type="ordered locus">Oweho_2280</name>
</gene>
<dbReference type="Pfam" id="PF01433">
    <property type="entry name" value="Peptidase_M1"/>
    <property type="match status" value="1"/>
</dbReference>
<organism evidence="4 5">
    <name type="scientific">Owenweeksia hongkongensis (strain DSM 17368 / CIP 108786 / JCM 12287 / NRRL B-23963 / UST20020801)</name>
    <dbReference type="NCBI Taxonomy" id="926562"/>
    <lineage>
        <taxon>Bacteria</taxon>
        <taxon>Pseudomonadati</taxon>
        <taxon>Bacteroidota</taxon>
        <taxon>Flavobacteriia</taxon>
        <taxon>Flavobacteriales</taxon>
        <taxon>Owenweeksiaceae</taxon>
        <taxon>Owenweeksia</taxon>
    </lineage>
</organism>
<evidence type="ECO:0000313" key="4">
    <source>
        <dbReference type="EMBL" id="AEV33253.1"/>
    </source>
</evidence>
<feature type="binding site" evidence="2">
    <location>
        <position position="356"/>
    </location>
    <ligand>
        <name>Zn(2+)</name>
        <dbReference type="ChEBI" id="CHEBI:29105"/>
        <note>catalytic</note>
    </ligand>
</feature>
<evidence type="ECO:0000313" key="5">
    <source>
        <dbReference type="Proteomes" id="UP000005631"/>
    </source>
</evidence>
<dbReference type="STRING" id="926562.Oweho_2280"/>
<proteinExistence type="predicted"/>
<dbReference type="Proteomes" id="UP000005631">
    <property type="component" value="Chromosome"/>
</dbReference>
<dbReference type="PANTHER" id="PTHR45726">
    <property type="entry name" value="LEUKOTRIENE A-4 HYDROLASE"/>
    <property type="match status" value="1"/>
</dbReference>
<evidence type="ECO:0000259" key="3">
    <source>
        <dbReference type="Pfam" id="PF01433"/>
    </source>
</evidence>
<dbReference type="GO" id="GO:0008270">
    <property type="term" value="F:zinc ion binding"/>
    <property type="evidence" value="ECO:0007669"/>
    <property type="project" value="InterPro"/>
</dbReference>
<keyword evidence="5" id="KW-1185">Reference proteome</keyword>
<dbReference type="InterPro" id="IPR034015">
    <property type="entry name" value="M1_LTA4H"/>
</dbReference>
<dbReference type="PATRIC" id="fig|926562.3.peg.2297"/>
<dbReference type="AlphaFoldDB" id="G8R5H9"/>
<feature type="domain" description="Peptidase M1 membrane alanine aminopeptidase" evidence="3">
    <location>
        <begin position="344"/>
        <end position="494"/>
    </location>
</feature>
<dbReference type="SUPFAM" id="SSF55486">
    <property type="entry name" value="Metalloproteases ('zincins'), catalytic domain"/>
    <property type="match status" value="1"/>
</dbReference>
<dbReference type="GO" id="GO:0008237">
    <property type="term" value="F:metallopeptidase activity"/>
    <property type="evidence" value="ECO:0007669"/>
    <property type="project" value="InterPro"/>
</dbReference>
<dbReference type="InterPro" id="IPR014782">
    <property type="entry name" value="Peptidase_M1_dom"/>
</dbReference>
<feature type="active site" description="Proton acceptor" evidence="1">
    <location>
        <position position="353"/>
    </location>
</feature>
<evidence type="ECO:0000256" key="2">
    <source>
        <dbReference type="PIRSR" id="PIRSR634015-3"/>
    </source>
</evidence>